<evidence type="ECO:0000313" key="2">
    <source>
        <dbReference type="EMBL" id="TCD61938.1"/>
    </source>
</evidence>
<dbReference type="Proteomes" id="UP000292702">
    <property type="component" value="Unassembled WGS sequence"/>
</dbReference>
<sequence>MTSNYTVLDKGSFLEELVPGPDLPDTSRAGGLFEFRKVPRGVFENGSQLSDLLCEAINPLLVSSALKVELASRDGDSDSLVTKRRLICYPTDLGEETFSEEQNTNNTPSAGSTLPWTSRLLRHSARVYIEVNTTKSSNTLLEADTLASISEIFLHQPRNHLYCVSIQRRKAVFMLCNPTGVLASHEFDYVDDPYSFFVFFYRLGRMTDEELGYHTTVRPVSDEDHALDTLKKMRRILAPPNTSRETCWKHAFESGPGFPVQRVNIQDGEKTCQYLVGRPYYVSAPMFGRGVKLFLAFDVERSVLRWCKCYWQPDIEDIVSDRKDPQCTPVQKHLRTRHTPRIRYCLIQGAAYSPLEEYRHSQALVMTLRDAFRAHEKAFKKTGVLHRGVSANNIVFDDTTLNAKGRPQIRGMLIDWDISKTVQQPQDRSSPGTRSGTWVSMSALLLNYPWKPF</sequence>
<comment type="caution">
    <text evidence="2">The sequence shown here is derived from an EMBL/GenBank/DDBJ whole genome shotgun (WGS) entry which is preliminary data.</text>
</comment>
<reference evidence="2 3" key="1">
    <citation type="submission" date="2018-11" db="EMBL/GenBank/DDBJ databases">
        <title>Genome assembly of Steccherinum ochraceum LE-BIN_3174, the white-rot fungus of the Steccherinaceae family (The Residual Polyporoid clade, Polyporales, Basidiomycota).</title>
        <authorList>
            <person name="Fedorova T.V."/>
            <person name="Glazunova O.A."/>
            <person name="Landesman E.O."/>
            <person name="Moiseenko K.V."/>
            <person name="Psurtseva N.V."/>
            <person name="Savinova O.S."/>
            <person name="Shakhova N.V."/>
            <person name="Tyazhelova T.V."/>
            <person name="Vasina D.V."/>
        </authorList>
    </citation>
    <scope>NUCLEOTIDE SEQUENCE [LARGE SCALE GENOMIC DNA]</scope>
    <source>
        <strain evidence="2 3">LE-BIN_3174</strain>
    </source>
</reference>
<dbReference type="PANTHER" id="PTHR38248">
    <property type="entry name" value="FUNK1 6"/>
    <property type="match status" value="1"/>
</dbReference>
<keyword evidence="3" id="KW-1185">Reference proteome</keyword>
<gene>
    <name evidence="2" type="ORF">EIP91_007706</name>
</gene>
<organism evidence="2 3">
    <name type="scientific">Steccherinum ochraceum</name>
    <dbReference type="NCBI Taxonomy" id="92696"/>
    <lineage>
        <taxon>Eukaryota</taxon>
        <taxon>Fungi</taxon>
        <taxon>Dikarya</taxon>
        <taxon>Basidiomycota</taxon>
        <taxon>Agaricomycotina</taxon>
        <taxon>Agaricomycetes</taxon>
        <taxon>Polyporales</taxon>
        <taxon>Steccherinaceae</taxon>
        <taxon>Steccherinum</taxon>
    </lineage>
</organism>
<proteinExistence type="predicted"/>
<dbReference type="OrthoDB" id="2747778at2759"/>
<dbReference type="EMBL" id="RWJN01000417">
    <property type="protein sequence ID" value="TCD61938.1"/>
    <property type="molecule type" value="Genomic_DNA"/>
</dbReference>
<feature type="non-terminal residue" evidence="2">
    <location>
        <position position="453"/>
    </location>
</feature>
<feature type="domain" description="Fungal-type protein kinase" evidence="1">
    <location>
        <begin position="331"/>
        <end position="447"/>
    </location>
</feature>
<name>A0A4R0RE63_9APHY</name>
<evidence type="ECO:0000313" key="3">
    <source>
        <dbReference type="Proteomes" id="UP000292702"/>
    </source>
</evidence>
<accession>A0A4R0RE63</accession>
<dbReference type="AlphaFoldDB" id="A0A4R0RE63"/>
<protein>
    <recommendedName>
        <fullName evidence="1">Fungal-type protein kinase domain-containing protein</fullName>
    </recommendedName>
</protein>
<feature type="domain" description="Fungal-type protein kinase" evidence="1">
    <location>
        <begin position="145"/>
        <end position="229"/>
    </location>
</feature>
<evidence type="ECO:0000259" key="1">
    <source>
        <dbReference type="Pfam" id="PF17667"/>
    </source>
</evidence>
<dbReference type="Pfam" id="PF17667">
    <property type="entry name" value="Pkinase_fungal"/>
    <property type="match status" value="2"/>
</dbReference>
<dbReference type="PANTHER" id="PTHR38248:SF2">
    <property type="entry name" value="FUNK1 11"/>
    <property type="match status" value="1"/>
</dbReference>
<dbReference type="InterPro" id="IPR040976">
    <property type="entry name" value="Pkinase_fungal"/>
</dbReference>